<feature type="transmembrane region" description="Helical" evidence="8">
    <location>
        <begin position="448"/>
        <end position="472"/>
    </location>
</feature>
<dbReference type="EMBL" id="CP002690">
    <property type="protein sequence ID" value="AEE14693.1"/>
    <property type="molecule type" value="Genomic_DNA"/>
</dbReference>
<dbReference type="OrthoDB" id="9807568at2"/>
<keyword evidence="4 8" id="KW-1133">Transmembrane helix</keyword>
<dbReference type="GO" id="GO:0008137">
    <property type="term" value="F:NADH dehydrogenase (ubiquinone) activity"/>
    <property type="evidence" value="ECO:0007669"/>
    <property type="project" value="InterPro"/>
</dbReference>
<keyword evidence="6 8" id="KW-0472">Membrane</keyword>
<keyword evidence="2" id="KW-1003">Cell membrane</keyword>
<sequence length="625" mass="69263">MIFYTLSVVCFLLGIISFFKNKLSCIFAVLGSVFSITVGILRFERSLNILNLVLFPDISLRLGIDKTSSIFLIIAFISFGIIAFYSIDFNKLFSKKMALFINISMLAMFFILTAQDAITFLISFECMTIAIFFSILERKNTYKEAFSFLAFSEASSIALFIAFGALWAQTGSFIIANAVGNIVFMSFAYLAFIIKMDIIPFHVWISSTYSKSPSNVAAILSVPVTLIGTYGIFRIFALNPNIEIFSIISILLGSVSALWGALQAARSRSLKKLPAYSTIENNSMILASLGIAYLTANTQSLQYLSQFAMLTALFIIISHSFSKTALFLSIGHAKEAFSEELIDNVGGVFKYVSKITGLGIIIAGLSLSAFPPLIGFVSDWMLLETFFQSYKIDDLSLKLIVTFSAILITLAIGLSSFGMKKLIGFSALGTKTKEVINIESLTMKISEAILIFLVIALGFISPLIVICLGYPTFLDGLLAVPKPLLIVSSRPIFGVLSPTIFAIMIFIFFVALWKLKSKEKDVKRVSPWVGGLEVLSTESFKIGAYSFIVESLLKPLNQTKEIREGDTAYVYSIDLIETFYSFITKLSNKISSFFSKTIMNSSIHWYIAYIIGAFIITLMYFKIIK</sequence>
<accession>M1E7L1</accession>
<name>M1E7L1_9BACT</name>
<keyword evidence="11" id="KW-1185">Reference proteome</keyword>
<dbReference type="Pfam" id="PF00361">
    <property type="entry name" value="Proton_antipo_M"/>
    <property type="match status" value="1"/>
</dbReference>
<feature type="transmembrane region" description="Helical" evidence="8">
    <location>
        <begin position="242"/>
        <end position="262"/>
    </location>
</feature>
<dbReference type="Proteomes" id="UP000011765">
    <property type="component" value="Chromosome"/>
</dbReference>
<organism evidence="10 11">
    <name type="scientific">Thermodesulfobium narugense DSM 14796</name>
    <dbReference type="NCBI Taxonomy" id="747365"/>
    <lineage>
        <taxon>Bacteria</taxon>
        <taxon>Pseudomonadati</taxon>
        <taxon>Thermodesulfobiota</taxon>
        <taxon>Thermodesulfobiia</taxon>
        <taxon>Thermodesulfobiales</taxon>
        <taxon>Thermodesulfobiaceae</taxon>
        <taxon>Thermodesulfobium</taxon>
    </lineage>
</organism>
<dbReference type="InterPro" id="IPR001750">
    <property type="entry name" value="ND/Mrp_TM"/>
</dbReference>
<dbReference type="PRINTS" id="PR01437">
    <property type="entry name" value="NUOXDRDTASE4"/>
</dbReference>
<evidence type="ECO:0000256" key="2">
    <source>
        <dbReference type="ARBA" id="ARBA00022475"/>
    </source>
</evidence>
<feature type="transmembrane region" description="Helical" evidence="8">
    <location>
        <begin position="603"/>
        <end position="621"/>
    </location>
</feature>
<feature type="domain" description="NADH:quinone oxidoreductase/Mrp antiporter transmembrane" evidence="9">
    <location>
        <begin position="114"/>
        <end position="390"/>
    </location>
</feature>
<keyword evidence="3 7" id="KW-0812">Transmembrane</keyword>
<dbReference type="STRING" id="747365.Thena_1066"/>
<feature type="transmembrane region" description="Helical" evidence="8">
    <location>
        <begin position="23"/>
        <end position="43"/>
    </location>
</feature>
<dbReference type="InterPro" id="IPR003918">
    <property type="entry name" value="NADH_UbQ_OxRdtase"/>
</dbReference>
<gene>
    <name evidence="10" type="ORF">Thena_1066</name>
</gene>
<feature type="transmembrane region" description="Helical" evidence="8">
    <location>
        <begin position="307"/>
        <end position="330"/>
    </location>
</feature>
<evidence type="ECO:0000259" key="9">
    <source>
        <dbReference type="Pfam" id="PF00361"/>
    </source>
</evidence>
<evidence type="ECO:0000256" key="5">
    <source>
        <dbReference type="ARBA" id="ARBA00023002"/>
    </source>
</evidence>
<dbReference type="RefSeq" id="WP_013756415.1">
    <property type="nucleotide sequence ID" value="NC_015499.1"/>
</dbReference>
<evidence type="ECO:0000256" key="4">
    <source>
        <dbReference type="ARBA" id="ARBA00022989"/>
    </source>
</evidence>
<dbReference type="PANTHER" id="PTHR42682">
    <property type="entry name" value="HYDROGENASE-4 COMPONENT F"/>
    <property type="match status" value="1"/>
</dbReference>
<comment type="subcellular location">
    <subcellularLocation>
        <location evidence="1">Cell membrane</location>
        <topology evidence="1">Multi-pass membrane protein</topology>
    </subcellularLocation>
    <subcellularLocation>
        <location evidence="7">Membrane</location>
        <topology evidence="7">Multi-pass membrane protein</topology>
    </subcellularLocation>
</comment>
<evidence type="ECO:0000256" key="1">
    <source>
        <dbReference type="ARBA" id="ARBA00004651"/>
    </source>
</evidence>
<evidence type="ECO:0000256" key="7">
    <source>
        <dbReference type="RuleBase" id="RU000320"/>
    </source>
</evidence>
<feature type="transmembrane region" description="Helical" evidence="8">
    <location>
        <begin position="148"/>
        <end position="168"/>
    </location>
</feature>
<evidence type="ECO:0000256" key="8">
    <source>
        <dbReference type="SAM" id="Phobius"/>
    </source>
</evidence>
<feature type="transmembrane region" description="Helical" evidence="8">
    <location>
        <begin position="215"/>
        <end position="236"/>
    </location>
</feature>
<feature type="transmembrane region" description="Helical" evidence="8">
    <location>
        <begin position="174"/>
        <end position="194"/>
    </location>
</feature>
<feature type="transmembrane region" description="Helical" evidence="8">
    <location>
        <begin position="351"/>
        <end position="375"/>
    </location>
</feature>
<feature type="transmembrane region" description="Helical" evidence="8">
    <location>
        <begin position="97"/>
        <end position="114"/>
    </location>
</feature>
<proteinExistence type="predicted"/>
<reference evidence="10 11" key="1">
    <citation type="submission" date="2011-04" db="EMBL/GenBank/DDBJ databases">
        <title>The complete genome of Thermodesulfobium narugense DSM 14796.</title>
        <authorList>
            <consortium name="US DOE Joint Genome Institute (JGI-PGF)"/>
            <person name="Lucas S."/>
            <person name="Han J."/>
            <person name="Lapidus A."/>
            <person name="Bruce D."/>
            <person name="Goodwin L."/>
            <person name="Pitluck S."/>
            <person name="Peters L."/>
            <person name="Kyrpides N."/>
            <person name="Mavromatis K."/>
            <person name="Pagani I."/>
            <person name="Ivanova N."/>
            <person name="Ovchinnikova G."/>
            <person name="Zhang X."/>
            <person name="Saunders L."/>
            <person name="Detter J.C."/>
            <person name="Tapia R."/>
            <person name="Han C."/>
            <person name="Land M."/>
            <person name="Hauser L."/>
            <person name="Markowitz V."/>
            <person name="Cheng J.-F."/>
            <person name="Hugenholtz P."/>
            <person name="Woyke T."/>
            <person name="Wu D."/>
            <person name="Spring S."/>
            <person name="Schroeder M."/>
            <person name="Brambilla E."/>
            <person name="Klenk H.-P."/>
            <person name="Eisen J.A."/>
        </authorList>
    </citation>
    <scope>NUCLEOTIDE SEQUENCE [LARGE SCALE GENOMIC DNA]</scope>
    <source>
        <strain evidence="10 11">DSM 14796</strain>
    </source>
</reference>
<dbReference type="InterPro" id="IPR052175">
    <property type="entry name" value="ComplexI-like_HydComp"/>
</dbReference>
<keyword evidence="10" id="KW-0830">Ubiquinone</keyword>
<dbReference type="eggNOG" id="COG0651">
    <property type="taxonomic scope" value="Bacteria"/>
</dbReference>
<protein>
    <submittedName>
        <fullName evidence="10">NADH/Ubiquinone/plastoquinone (Complex I)</fullName>
    </submittedName>
</protein>
<evidence type="ECO:0000313" key="11">
    <source>
        <dbReference type="Proteomes" id="UP000011765"/>
    </source>
</evidence>
<dbReference type="GO" id="GO:0016491">
    <property type="term" value="F:oxidoreductase activity"/>
    <property type="evidence" value="ECO:0007669"/>
    <property type="project" value="UniProtKB-KW"/>
</dbReference>
<feature type="transmembrane region" description="Helical" evidence="8">
    <location>
        <begin position="492"/>
        <end position="513"/>
    </location>
</feature>
<feature type="transmembrane region" description="Helical" evidence="8">
    <location>
        <begin position="63"/>
        <end position="85"/>
    </location>
</feature>
<evidence type="ECO:0000256" key="6">
    <source>
        <dbReference type="ARBA" id="ARBA00023136"/>
    </source>
</evidence>
<dbReference type="HOGENOM" id="CLU_007100_8_1_9"/>
<evidence type="ECO:0000313" key="10">
    <source>
        <dbReference type="EMBL" id="AEE14693.1"/>
    </source>
</evidence>
<keyword evidence="5" id="KW-0560">Oxidoreductase</keyword>
<dbReference type="GO" id="GO:0042773">
    <property type="term" value="P:ATP synthesis coupled electron transport"/>
    <property type="evidence" value="ECO:0007669"/>
    <property type="project" value="InterPro"/>
</dbReference>
<dbReference type="AlphaFoldDB" id="M1E7L1"/>
<dbReference type="KEGG" id="tnr:Thena_1066"/>
<dbReference type="GO" id="GO:0005886">
    <property type="term" value="C:plasma membrane"/>
    <property type="evidence" value="ECO:0007669"/>
    <property type="project" value="UniProtKB-SubCell"/>
</dbReference>
<feature type="transmembrane region" description="Helical" evidence="8">
    <location>
        <begin position="395"/>
        <end position="414"/>
    </location>
</feature>
<evidence type="ECO:0000256" key="3">
    <source>
        <dbReference type="ARBA" id="ARBA00022692"/>
    </source>
</evidence>
<dbReference type="PANTHER" id="PTHR42682:SF3">
    <property type="entry name" value="FORMATE HYDROGENLYASE SUBUNIT 3-RELATED"/>
    <property type="match status" value="1"/>
</dbReference>